<evidence type="ECO:0000256" key="1">
    <source>
        <dbReference type="SAM" id="SignalP"/>
    </source>
</evidence>
<protein>
    <recommendedName>
        <fullName evidence="4">Secreted protein</fullName>
    </recommendedName>
</protein>
<proteinExistence type="predicted"/>
<organism evidence="2 3">
    <name type="scientific">Lasiosphaeria hispida</name>
    <dbReference type="NCBI Taxonomy" id="260671"/>
    <lineage>
        <taxon>Eukaryota</taxon>
        <taxon>Fungi</taxon>
        <taxon>Dikarya</taxon>
        <taxon>Ascomycota</taxon>
        <taxon>Pezizomycotina</taxon>
        <taxon>Sordariomycetes</taxon>
        <taxon>Sordariomycetidae</taxon>
        <taxon>Sordariales</taxon>
        <taxon>Lasiosphaeriaceae</taxon>
        <taxon>Lasiosphaeria</taxon>
    </lineage>
</organism>
<sequence length="81" mass="9297">MCFFFLLIFLFFGWSIGSQLLPVFPAHGEQGQCCIITISNRGMRLFQTVVAGSVMVSDYLDLDRGLPHQPGSRWGWSWRRN</sequence>
<gene>
    <name evidence="2" type="ORF">B0T25DRAFT_274346</name>
</gene>
<feature type="chain" id="PRO_5042534930" description="Secreted protein" evidence="1">
    <location>
        <begin position="18"/>
        <end position="81"/>
    </location>
</feature>
<accession>A0AAJ0HB07</accession>
<name>A0AAJ0HB07_9PEZI</name>
<dbReference type="EMBL" id="JAUIQD010000006">
    <property type="protein sequence ID" value="KAK3346272.1"/>
    <property type="molecule type" value="Genomic_DNA"/>
</dbReference>
<evidence type="ECO:0008006" key="4">
    <source>
        <dbReference type="Google" id="ProtNLM"/>
    </source>
</evidence>
<feature type="signal peptide" evidence="1">
    <location>
        <begin position="1"/>
        <end position="17"/>
    </location>
</feature>
<keyword evidence="1" id="KW-0732">Signal</keyword>
<dbReference type="AlphaFoldDB" id="A0AAJ0HB07"/>
<evidence type="ECO:0000313" key="2">
    <source>
        <dbReference type="EMBL" id="KAK3346272.1"/>
    </source>
</evidence>
<reference evidence="2" key="2">
    <citation type="submission" date="2023-06" db="EMBL/GenBank/DDBJ databases">
        <authorList>
            <consortium name="Lawrence Berkeley National Laboratory"/>
            <person name="Haridas S."/>
            <person name="Hensen N."/>
            <person name="Bonometti L."/>
            <person name="Westerberg I."/>
            <person name="Brannstrom I.O."/>
            <person name="Guillou S."/>
            <person name="Cros-Aarteil S."/>
            <person name="Calhoun S."/>
            <person name="Kuo A."/>
            <person name="Mondo S."/>
            <person name="Pangilinan J."/>
            <person name="Riley R."/>
            <person name="Labutti K."/>
            <person name="Andreopoulos B."/>
            <person name="Lipzen A."/>
            <person name="Chen C."/>
            <person name="Yanf M."/>
            <person name="Daum C."/>
            <person name="Ng V."/>
            <person name="Clum A."/>
            <person name="Steindorff A."/>
            <person name="Ohm R."/>
            <person name="Martin F."/>
            <person name="Silar P."/>
            <person name="Natvig D."/>
            <person name="Lalanne C."/>
            <person name="Gautier V."/>
            <person name="Ament-Velasquez S.L."/>
            <person name="Kruys A."/>
            <person name="Hutchinson M.I."/>
            <person name="Powell A.J."/>
            <person name="Barry K."/>
            <person name="Miller A.N."/>
            <person name="Grigoriev I.V."/>
            <person name="Debuchy R."/>
            <person name="Gladieux P."/>
            <person name="Thoren M.H."/>
            <person name="Johannesson H."/>
        </authorList>
    </citation>
    <scope>NUCLEOTIDE SEQUENCE</scope>
    <source>
        <strain evidence="2">CBS 955.72</strain>
    </source>
</reference>
<comment type="caution">
    <text evidence="2">The sequence shown here is derived from an EMBL/GenBank/DDBJ whole genome shotgun (WGS) entry which is preliminary data.</text>
</comment>
<evidence type="ECO:0000313" key="3">
    <source>
        <dbReference type="Proteomes" id="UP001275084"/>
    </source>
</evidence>
<dbReference type="Proteomes" id="UP001275084">
    <property type="component" value="Unassembled WGS sequence"/>
</dbReference>
<keyword evidence="3" id="KW-1185">Reference proteome</keyword>
<reference evidence="2" key="1">
    <citation type="journal article" date="2023" name="Mol. Phylogenet. Evol.">
        <title>Genome-scale phylogeny and comparative genomics of the fungal order Sordariales.</title>
        <authorList>
            <person name="Hensen N."/>
            <person name="Bonometti L."/>
            <person name="Westerberg I."/>
            <person name="Brannstrom I.O."/>
            <person name="Guillou S."/>
            <person name="Cros-Aarteil S."/>
            <person name="Calhoun S."/>
            <person name="Haridas S."/>
            <person name="Kuo A."/>
            <person name="Mondo S."/>
            <person name="Pangilinan J."/>
            <person name="Riley R."/>
            <person name="LaButti K."/>
            <person name="Andreopoulos B."/>
            <person name="Lipzen A."/>
            <person name="Chen C."/>
            <person name="Yan M."/>
            <person name="Daum C."/>
            <person name="Ng V."/>
            <person name="Clum A."/>
            <person name="Steindorff A."/>
            <person name="Ohm R.A."/>
            <person name="Martin F."/>
            <person name="Silar P."/>
            <person name="Natvig D.O."/>
            <person name="Lalanne C."/>
            <person name="Gautier V."/>
            <person name="Ament-Velasquez S.L."/>
            <person name="Kruys A."/>
            <person name="Hutchinson M.I."/>
            <person name="Powell A.J."/>
            <person name="Barry K."/>
            <person name="Miller A.N."/>
            <person name="Grigoriev I.V."/>
            <person name="Debuchy R."/>
            <person name="Gladieux P."/>
            <person name="Hiltunen Thoren M."/>
            <person name="Johannesson H."/>
        </authorList>
    </citation>
    <scope>NUCLEOTIDE SEQUENCE</scope>
    <source>
        <strain evidence="2">CBS 955.72</strain>
    </source>
</reference>